<keyword evidence="2" id="KW-1185">Reference proteome</keyword>
<comment type="caution">
    <text evidence="1">The sequence shown here is derived from an EMBL/GenBank/DDBJ whole genome shotgun (WGS) entry which is preliminary data.</text>
</comment>
<proteinExistence type="predicted"/>
<dbReference type="EMBL" id="JAGFBR010000017">
    <property type="protein sequence ID" value="KAH0452396.1"/>
    <property type="molecule type" value="Genomic_DNA"/>
</dbReference>
<accession>A0AAV7G7P9</accession>
<name>A0AAV7G7P9_DENCH</name>
<dbReference type="AlphaFoldDB" id="A0AAV7G7P9"/>
<evidence type="ECO:0000313" key="1">
    <source>
        <dbReference type="EMBL" id="KAH0452396.1"/>
    </source>
</evidence>
<evidence type="ECO:0000313" key="2">
    <source>
        <dbReference type="Proteomes" id="UP000775213"/>
    </source>
</evidence>
<dbReference type="Proteomes" id="UP000775213">
    <property type="component" value="Unassembled WGS sequence"/>
</dbReference>
<sequence length="224" mass="26001">MINLGMDTRPSTSVTAEKAISFISKGWREVRDSAGADFQLMRARANSFKDLADREVENFLHSASVFSVPSHSPMNSAIAELEFVKRIQPKLSEFRRAYSSPDFSRKMLEKWNPKPSIRIDLSGIRNAIVSEVDHDGGLFDFESGRPRRLVRRIRWKEREREKEEWEPIRQLKEKFKELEQKSQSNDIFGNFKSKALVEKVKLSLQKHFLAKKKGAFYSNEGYVN</sequence>
<gene>
    <name evidence="1" type="ORF">IEQ34_019695</name>
</gene>
<reference evidence="1 2" key="1">
    <citation type="journal article" date="2021" name="Hortic Res">
        <title>Chromosome-scale assembly of the Dendrobium chrysotoxum genome enhances the understanding of orchid evolution.</title>
        <authorList>
            <person name="Zhang Y."/>
            <person name="Zhang G.Q."/>
            <person name="Zhang D."/>
            <person name="Liu X.D."/>
            <person name="Xu X.Y."/>
            <person name="Sun W.H."/>
            <person name="Yu X."/>
            <person name="Zhu X."/>
            <person name="Wang Z.W."/>
            <person name="Zhao X."/>
            <person name="Zhong W.Y."/>
            <person name="Chen H."/>
            <person name="Yin W.L."/>
            <person name="Huang T."/>
            <person name="Niu S.C."/>
            <person name="Liu Z.J."/>
        </authorList>
    </citation>
    <scope>NUCLEOTIDE SEQUENCE [LARGE SCALE GENOMIC DNA]</scope>
    <source>
        <strain evidence="1">Lindl</strain>
    </source>
</reference>
<protein>
    <submittedName>
        <fullName evidence="1">Uncharacterized protein</fullName>
    </submittedName>
</protein>
<organism evidence="1 2">
    <name type="scientific">Dendrobium chrysotoxum</name>
    <name type="common">Orchid</name>
    <dbReference type="NCBI Taxonomy" id="161865"/>
    <lineage>
        <taxon>Eukaryota</taxon>
        <taxon>Viridiplantae</taxon>
        <taxon>Streptophyta</taxon>
        <taxon>Embryophyta</taxon>
        <taxon>Tracheophyta</taxon>
        <taxon>Spermatophyta</taxon>
        <taxon>Magnoliopsida</taxon>
        <taxon>Liliopsida</taxon>
        <taxon>Asparagales</taxon>
        <taxon>Orchidaceae</taxon>
        <taxon>Epidendroideae</taxon>
        <taxon>Malaxideae</taxon>
        <taxon>Dendrobiinae</taxon>
        <taxon>Dendrobium</taxon>
    </lineage>
</organism>